<feature type="binding site" evidence="14">
    <location>
        <position position="73"/>
    </location>
    <ligand>
        <name>Mn(2+)</name>
        <dbReference type="ChEBI" id="CHEBI:29035"/>
    </ligand>
</feature>
<reference evidence="18" key="3">
    <citation type="submission" date="2025-09" db="UniProtKB">
        <authorList>
            <consortium name="Ensembl"/>
        </authorList>
    </citation>
    <scope>IDENTIFICATION</scope>
</reference>
<dbReference type="AlphaFoldDB" id="H2PKR9"/>
<evidence type="ECO:0000256" key="8">
    <source>
        <dbReference type="ARBA" id="ARBA00022990"/>
    </source>
</evidence>
<dbReference type="SUPFAM" id="SSF54719">
    <property type="entry name" value="Fe,Mn superoxide dismutase (SOD), C-terminal domain"/>
    <property type="match status" value="1"/>
</dbReference>
<feature type="binding site" evidence="14">
    <location>
        <position position="210"/>
    </location>
    <ligand>
        <name>Mn(2+)</name>
        <dbReference type="ChEBI" id="CHEBI:29035"/>
    </ligand>
</feature>
<keyword evidence="6 14" id="KW-0479">Metal-binding</keyword>
<evidence type="ECO:0000256" key="10">
    <source>
        <dbReference type="ARBA" id="ARBA00023074"/>
    </source>
</evidence>
<dbReference type="GO" id="GO:1905932">
    <property type="term" value="P:positive regulation of vascular associated smooth muscle cell differentiation involved in phenotypic switching"/>
    <property type="evidence" value="ECO:0007669"/>
    <property type="project" value="Ensembl"/>
</dbReference>
<dbReference type="CTD" id="6648"/>
<evidence type="ECO:0000313" key="19">
    <source>
        <dbReference type="Proteomes" id="UP000001595"/>
    </source>
</evidence>
<comment type="subunit">
    <text evidence="5">Homotetramer.</text>
</comment>
<dbReference type="RefSeq" id="XP_024103710.1">
    <property type="nucleotide sequence ID" value="XM_024247942.3"/>
</dbReference>
<dbReference type="Proteomes" id="UP000001595">
    <property type="component" value="Chromosome 6"/>
</dbReference>
<keyword evidence="7" id="KW-0832">Ubl conjugation</keyword>
<keyword evidence="9 15" id="KW-0560">Oxidoreductase</keyword>
<dbReference type="GO" id="GO:1904706">
    <property type="term" value="P:negative regulation of vascular associated smooth muscle cell proliferation"/>
    <property type="evidence" value="ECO:0007669"/>
    <property type="project" value="Ensembl"/>
</dbReference>
<feature type="domain" description="Manganese/iron superoxide dismutase N-terminal" evidence="16">
    <location>
        <begin position="48"/>
        <end position="129"/>
    </location>
</feature>
<dbReference type="InterPro" id="IPR019831">
    <property type="entry name" value="Mn/Fe_SOD_N"/>
</dbReference>
<feature type="binding site" evidence="14">
    <location>
        <position position="121"/>
    </location>
    <ligand>
        <name>Mn(2+)</name>
        <dbReference type="ChEBI" id="CHEBI:29035"/>
    </ligand>
</feature>
<dbReference type="InterPro" id="IPR019832">
    <property type="entry name" value="Mn/Fe_SOD_C"/>
</dbReference>
<dbReference type="PANTHER" id="PTHR11404">
    <property type="entry name" value="SUPEROXIDE DISMUTASE 2"/>
    <property type="match status" value="1"/>
</dbReference>
<evidence type="ECO:0000256" key="1">
    <source>
        <dbReference type="ARBA" id="ARBA00001936"/>
    </source>
</evidence>
<dbReference type="InterPro" id="IPR001189">
    <property type="entry name" value="Mn/Fe_SOD"/>
</dbReference>
<comment type="function">
    <text evidence="15">Destroys radicals which are normally produced within the cells and which are toxic to biological systems.</text>
</comment>
<dbReference type="GO" id="GO:0004784">
    <property type="term" value="F:superoxide dismutase activity"/>
    <property type="evidence" value="ECO:0007669"/>
    <property type="project" value="UniProtKB-EC"/>
</dbReference>
<evidence type="ECO:0000256" key="12">
    <source>
        <dbReference type="ARBA" id="ARBA00023211"/>
    </source>
</evidence>
<reference evidence="18" key="2">
    <citation type="submission" date="2025-08" db="UniProtKB">
        <authorList>
            <consortium name="Ensembl"/>
        </authorList>
    </citation>
    <scope>IDENTIFICATION</scope>
</reference>
<gene>
    <name evidence="18" type="primary">SOD2</name>
</gene>
<comment type="function">
    <text evidence="2">Destroys superoxide anion radicals which are normally produced within the cells and which are toxic to biological systems.</text>
</comment>
<evidence type="ECO:0000256" key="4">
    <source>
        <dbReference type="ARBA" id="ARBA00008714"/>
    </source>
</evidence>
<dbReference type="InParanoid" id="H2PKR9"/>
<evidence type="ECO:0000256" key="3">
    <source>
        <dbReference type="ARBA" id="ARBA00004305"/>
    </source>
</evidence>
<dbReference type="GeneTree" id="ENSGT00390000011877"/>
<dbReference type="GO" id="GO:0042802">
    <property type="term" value="F:identical protein binding"/>
    <property type="evidence" value="ECO:0007669"/>
    <property type="project" value="Ensembl"/>
</dbReference>
<dbReference type="Pfam" id="PF00081">
    <property type="entry name" value="Sod_Fe_N"/>
    <property type="match status" value="1"/>
</dbReference>
<evidence type="ECO:0000256" key="14">
    <source>
        <dbReference type="PIRSR" id="PIRSR000349-1"/>
    </source>
</evidence>
<comment type="similarity">
    <text evidence="4 15">Belongs to the iron/manganese superoxide dismutase family.</text>
</comment>
<comment type="catalytic activity">
    <reaction evidence="13 15">
        <text>2 superoxide + 2 H(+) = H2O2 + O2</text>
        <dbReference type="Rhea" id="RHEA:20696"/>
        <dbReference type="ChEBI" id="CHEBI:15378"/>
        <dbReference type="ChEBI" id="CHEBI:15379"/>
        <dbReference type="ChEBI" id="CHEBI:16240"/>
        <dbReference type="ChEBI" id="CHEBI:18421"/>
        <dbReference type="EC" id="1.15.1.1"/>
    </reaction>
</comment>
<sequence>MFAFWPTHRRVAFQAWPQSLARRRAPPGEESTSRQLAPALGYLGSRQKHSLPDLPYDYGALEPHINAQIMQLHHSKHHAAYVNNLNVTEEKYQEALAKGDVTAQIALQPALKFNGGGHINHSIFWTNLSPNGGGEPKGELLEAIKRDFGSFDKFKEKLTAASVGVQGSGWGWLGFNKERGHLQIAACPNQDPLQGTTGLIPLLGIDVWEHAYYLQYKNVRPDYLKAIWNVINWENVTERYMACKK</sequence>
<keyword evidence="11" id="KW-0496">Mitochondrion</keyword>
<evidence type="ECO:0000256" key="2">
    <source>
        <dbReference type="ARBA" id="ARBA00002170"/>
    </source>
</evidence>
<dbReference type="GO" id="GO:1905461">
    <property type="term" value="P:positive regulation of vascular associated smooth muscle cell apoptotic process"/>
    <property type="evidence" value="ECO:0007669"/>
    <property type="project" value="Ensembl"/>
</dbReference>
<comment type="cofactor">
    <cofactor evidence="1">
        <name>Mn(2+)</name>
        <dbReference type="ChEBI" id="CHEBI:29035"/>
    </cofactor>
</comment>
<protein>
    <recommendedName>
        <fullName evidence="15">Superoxide dismutase</fullName>
        <ecNumber evidence="15">1.15.1.1</ecNumber>
    </recommendedName>
</protein>
<dbReference type="GeneID" id="100174061"/>
<dbReference type="InterPro" id="IPR036324">
    <property type="entry name" value="Mn/Fe_SOD_N_sf"/>
</dbReference>
<name>H2PKR9_PONAB</name>
<dbReference type="InterPro" id="IPR019833">
    <property type="entry name" value="Mn/Fe_SOD_BS"/>
</dbReference>
<dbReference type="GO" id="GO:0051289">
    <property type="term" value="P:protein homotetramerization"/>
    <property type="evidence" value="ECO:0007669"/>
    <property type="project" value="Ensembl"/>
</dbReference>
<evidence type="ECO:0000313" key="18">
    <source>
        <dbReference type="Ensembl" id="ENSPPYP00000019197.3"/>
    </source>
</evidence>
<evidence type="ECO:0000256" key="7">
    <source>
        <dbReference type="ARBA" id="ARBA00022843"/>
    </source>
</evidence>
<keyword evidence="12" id="KW-0464">Manganese</keyword>
<evidence type="ECO:0000256" key="9">
    <source>
        <dbReference type="ARBA" id="ARBA00023002"/>
    </source>
</evidence>
<reference evidence="18 19" key="1">
    <citation type="submission" date="2008-02" db="EMBL/GenBank/DDBJ databases">
        <title>A 6x draft sequence assembly of the Pongo pygmaeus abelii genome.</title>
        <authorList>
            <person name="Wilson R.K."/>
            <person name="Mardis E."/>
        </authorList>
    </citation>
    <scope>NUCLEOTIDE SEQUENCE [LARGE SCALE GENOMIC DNA]</scope>
</reference>
<evidence type="ECO:0000256" key="11">
    <source>
        <dbReference type="ARBA" id="ARBA00023128"/>
    </source>
</evidence>
<dbReference type="PANTHER" id="PTHR11404:SF6">
    <property type="entry name" value="SUPEROXIDE DISMUTASE [MN], MITOCHONDRIAL"/>
    <property type="match status" value="1"/>
</dbReference>
<dbReference type="HOGENOM" id="CLU_031625_2_0_1"/>
<dbReference type="GO" id="GO:0006357">
    <property type="term" value="P:regulation of transcription by RNA polymerase II"/>
    <property type="evidence" value="ECO:0007669"/>
    <property type="project" value="Ensembl"/>
</dbReference>
<dbReference type="GO" id="GO:0030335">
    <property type="term" value="P:positive regulation of cell migration"/>
    <property type="evidence" value="ECO:0007669"/>
    <property type="project" value="Ensembl"/>
</dbReference>
<dbReference type="GO" id="GO:1902176">
    <property type="term" value="P:negative regulation of oxidative stress-induced intrinsic apoptotic signaling pathway"/>
    <property type="evidence" value="ECO:0007669"/>
    <property type="project" value="Ensembl"/>
</dbReference>
<dbReference type="PIRSF" id="PIRSF000349">
    <property type="entry name" value="SODismutase"/>
    <property type="match status" value="1"/>
</dbReference>
<dbReference type="FunCoup" id="H2PKR9">
    <property type="interactions" value="1283"/>
</dbReference>
<dbReference type="GO" id="GO:0032364">
    <property type="term" value="P:intracellular oxygen homeostasis"/>
    <property type="evidence" value="ECO:0007669"/>
    <property type="project" value="Ensembl"/>
</dbReference>
<dbReference type="Gene3D" id="1.10.287.990">
    <property type="entry name" value="Fe,Mn superoxide dismutase (SOD) domain"/>
    <property type="match status" value="1"/>
</dbReference>
<dbReference type="FunFam" id="1.10.287.990:FF:000001">
    <property type="entry name" value="Superoxide dismutase"/>
    <property type="match status" value="1"/>
</dbReference>
<evidence type="ECO:0000256" key="6">
    <source>
        <dbReference type="ARBA" id="ARBA00022723"/>
    </source>
</evidence>
<dbReference type="EC" id="1.15.1.1" evidence="15"/>
<keyword evidence="10" id="KW-0944">Nitration</keyword>
<evidence type="ECO:0000259" key="17">
    <source>
        <dbReference type="Pfam" id="PF02777"/>
    </source>
</evidence>
<dbReference type="OMA" id="DSLINWD"/>
<feature type="binding site" evidence="14">
    <location>
        <position position="206"/>
    </location>
    <ligand>
        <name>Mn(2+)</name>
        <dbReference type="ChEBI" id="CHEBI:29035"/>
    </ligand>
</feature>
<evidence type="ECO:0000256" key="13">
    <source>
        <dbReference type="ARBA" id="ARBA00049204"/>
    </source>
</evidence>
<keyword evidence="8" id="KW-0007">Acetylation</keyword>
<dbReference type="PROSITE" id="PS00088">
    <property type="entry name" value="SOD_MN"/>
    <property type="match status" value="1"/>
</dbReference>
<dbReference type="Pfam" id="PF02777">
    <property type="entry name" value="Sod_Fe_C"/>
    <property type="match status" value="1"/>
</dbReference>
<evidence type="ECO:0000256" key="5">
    <source>
        <dbReference type="ARBA" id="ARBA00011881"/>
    </source>
</evidence>
<dbReference type="eggNOG" id="KOG0876">
    <property type="taxonomic scope" value="Eukaryota"/>
</dbReference>
<dbReference type="InterPro" id="IPR050265">
    <property type="entry name" value="Fe/Mn_Superoxide_Dismutase"/>
</dbReference>
<dbReference type="InterPro" id="IPR036314">
    <property type="entry name" value="SOD_C_sf"/>
</dbReference>
<dbReference type="PRINTS" id="PR01703">
    <property type="entry name" value="MNSODISMTASE"/>
</dbReference>
<keyword evidence="19" id="KW-1185">Reference proteome</keyword>
<dbReference type="GO" id="GO:0030145">
    <property type="term" value="F:manganese ion binding"/>
    <property type="evidence" value="ECO:0007669"/>
    <property type="project" value="Ensembl"/>
</dbReference>
<proteinExistence type="inferred from homology"/>
<dbReference type="Ensembl" id="ENSPPYT00000019953.3">
    <property type="protein sequence ID" value="ENSPPYP00000019197.3"/>
    <property type="gene ID" value="ENSPPYG00000034460.1"/>
</dbReference>
<dbReference type="SUPFAM" id="SSF46609">
    <property type="entry name" value="Fe,Mn superoxide dismutase (SOD), N-terminal domain"/>
    <property type="match status" value="1"/>
</dbReference>
<dbReference type="GO" id="GO:0005759">
    <property type="term" value="C:mitochondrial matrix"/>
    <property type="evidence" value="ECO:0007669"/>
    <property type="project" value="UniProtKB-SubCell"/>
</dbReference>
<evidence type="ECO:0000259" key="16">
    <source>
        <dbReference type="Pfam" id="PF00081"/>
    </source>
</evidence>
<accession>H2PKR9</accession>
<comment type="subcellular location">
    <subcellularLocation>
        <location evidence="3">Mitochondrion matrix</location>
    </subcellularLocation>
</comment>
<evidence type="ECO:0000256" key="15">
    <source>
        <dbReference type="RuleBase" id="RU000414"/>
    </source>
</evidence>
<dbReference type="OrthoDB" id="239262at2759"/>
<dbReference type="Gene3D" id="3.55.40.20">
    <property type="entry name" value="Iron/manganese superoxide dismutase, C-terminal domain"/>
    <property type="match status" value="1"/>
</dbReference>
<organism evidence="18 19">
    <name type="scientific">Pongo abelii</name>
    <name type="common">Sumatran orangutan</name>
    <name type="synonym">Pongo pygmaeus abelii</name>
    <dbReference type="NCBI Taxonomy" id="9601"/>
    <lineage>
        <taxon>Eukaryota</taxon>
        <taxon>Metazoa</taxon>
        <taxon>Chordata</taxon>
        <taxon>Craniata</taxon>
        <taxon>Vertebrata</taxon>
        <taxon>Euteleostomi</taxon>
        <taxon>Mammalia</taxon>
        <taxon>Eutheria</taxon>
        <taxon>Euarchontoglires</taxon>
        <taxon>Primates</taxon>
        <taxon>Haplorrhini</taxon>
        <taxon>Catarrhini</taxon>
        <taxon>Hominidae</taxon>
        <taxon>Pongo</taxon>
    </lineage>
</organism>
<feature type="domain" description="Manganese/iron superoxide dismutase C-terminal" evidence="17">
    <location>
        <begin position="136"/>
        <end position="239"/>
    </location>
</feature>
<dbReference type="FunFam" id="3.55.40.20:FF:000003">
    <property type="entry name" value="Superoxide dismutase [Mn], mitochondrial"/>
    <property type="match status" value="1"/>
</dbReference>
<dbReference type="GO" id="GO:0043524">
    <property type="term" value="P:negative regulation of neuron apoptotic process"/>
    <property type="evidence" value="ECO:0007669"/>
    <property type="project" value="Ensembl"/>
</dbReference>